<evidence type="ECO:0000256" key="11">
    <source>
        <dbReference type="ARBA" id="ARBA00022932"/>
    </source>
</evidence>
<comment type="function">
    <text evidence="16">In addition to polymerase activity, this DNA polymerase exhibits 3'-5' and 5'-3' exonuclease activity.</text>
</comment>
<evidence type="ECO:0000313" key="20">
    <source>
        <dbReference type="EMBL" id="RKD92195.1"/>
    </source>
</evidence>
<dbReference type="OrthoDB" id="9806424at2"/>
<dbReference type="EMBL" id="RAPN01000001">
    <property type="protein sequence ID" value="RKD92195.1"/>
    <property type="molecule type" value="Genomic_DNA"/>
</dbReference>
<keyword evidence="5 16" id="KW-0548">Nucleotidyltransferase</keyword>
<evidence type="ECO:0000256" key="2">
    <source>
        <dbReference type="ARBA" id="ARBA00012417"/>
    </source>
</evidence>
<comment type="similarity">
    <text evidence="1 16">Belongs to the DNA polymerase type-A family.</text>
</comment>
<dbReference type="Gene3D" id="3.30.420.10">
    <property type="entry name" value="Ribonuclease H-like superfamily/Ribonuclease H"/>
    <property type="match status" value="1"/>
</dbReference>
<dbReference type="GO" id="GO:0008408">
    <property type="term" value="F:3'-5' exonuclease activity"/>
    <property type="evidence" value="ECO:0007669"/>
    <property type="project" value="UniProtKB-UniRule"/>
</dbReference>
<dbReference type="InterPro" id="IPR008918">
    <property type="entry name" value="HhH2"/>
</dbReference>
<keyword evidence="21" id="KW-1185">Reference proteome</keyword>
<dbReference type="FunFam" id="1.20.1060.10:FF:000001">
    <property type="entry name" value="DNA polymerase I"/>
    <property type="match status" value="1"/>
</dbReference>
<dbReference type="Gene3D" id="3.40.50.1010">
    <property type="entry name" value="5'-nuclease"/>
    <property type="match status" value="1"/>
</dbReference>
<dbReference type="RefSeq" id="WP_120274265.1">
    <property type="nucleotide sequence ID" value="NZ_RAPN01000001.1"/>
</dbReference>
<dbReference type="InterPro" id="IPR001098">
    <property type="entry name" value="DNA-dir_DNA_pol_A_palm_dom"/>
</dbReference>
<proteinExistence type="inferred from homology"/>
<keyword evidence="7" id="KW-0540">Nuclease</keyword>
<evidence type="ECO:0000259" key="18">
    <source>
        <dbReference type="SMART" id="SM00475"/>
    </source>
</evidence>
<gene>
    <name evidence="16" type="primary">polA</name>
    <name evidence="20" type="ORF">BC643_2565</name>
</gene>
<dbReference type="GO" id="GO:0008409">
    <property type="term" value="F:5'-3' exonuclease activity"/>
    <property type="evidence" value="ECO:0007669"/>
    <property type="project" value="UniProtKB-UniRule"/>
</dbReference>
<dbReference type="CDD" id="cd09859">
    <property type="entry name" value="PIN_53EXO"/>
    <property type="match status" value="1"/>
</dbReference>
<dbReference type="InterPro" id="IPR029060">
    <property type="entry name" value="PIN-like_dom_sf"/>
</dbReference>
<dbReference type="SMART" id="SM00279">
    <property type="entry name" value="HhH2"/>
    <property type="match status" value="1"/>
</dbReference>
<comment type="caution">
    <text evidence="20">The sequence shown here is derived from an EMBL/GenBank/DDBJ whole genome shotgun (WGS) entry which is preliminary data.</text>
</comment>
<keyword evidence="9 16" id="KW-0378">Hydrolase</keyword>
<dbReference type="PRINTS" id="PR00868">
    <property type="entry name" value="DNAPOLI"/>
</dbReference>
<dbReference type="PANTHER" id="PTHR10133:SF27">
    <property type="entry name" value="DNA POLYMERASE NU"/>
    <property type="match status" value="1"/>
</dbReference>
<dbReference type="InterPro" id="IPR020046">
    <property type="entry name" value="5-3_exonucl_a-hlix_arch_N"/>
</dbReference>
<dbReference type="SUPFAM" id="SSF53098">
    <property type="entry name" value="Ribonuclease H-like"/>
    <property type="match status" value="1"/>
</dbReference>
<dbReference type="NCBIfam" id="NF004397">
    <property type="entry name" value="PRK05755.1"/>
    <property type="match status" value="1"/>
</dbReference>
<comment type="catalytic activity">
    <reaction evidence="14 16">
        <text>DNA(n) + a 2'-deoxyribonucleoside 5'-triphosphate = DNA(n+1) + diphosphate</text>
        <dbReference type="Rhea" id="RHEA:22508"/>
        <dbReference type="Rhea" id="RHEA-COMP:17339"/>
        <dbReference type="Rhea" id="RHEA-COMP:17340"/>
        <dbReference type="ChEBI" id="CHEBI:33019"/>
        <dbReference type="ChEBI" id="CHEBI:61560"/>
        <dbReference type="ChEBI" id="CHEBI:173112"/>
        <dbReference type="EC" id="2.7.7.7"/>
    </reaction>
</comment>
<keyword evidence="8 16" id="KW-0227">DNA damage</keyword>
<dbReference type="NCBIfam" id="TIGR00593">
    <property type="entry name" value="pola"/>
    <property type="match status" value="1"/>
</dbReference>
<dbReference type="GO" id="GO:0006261">
    <property type="term" value="P:DNA-templated DNA replication"/>
    <property type="evidence" value="ECO:0007669"/>
    <property type="project" value="UniProtKB-UniRule"/>
</dbReference>
<keyword evidence="12 16" id="KW-0238">DNA-binding</keyword>
<dbReference type="Pfam" id="PF01612">
    <property type="entry name" value="DNA_pol_A_exo1"/>
    <property type="match status" value="1"/>
</dbReference>
<evidence type="ECO:0000256" key="1">
    <source>
        <dbReference type="ARBA" id="ARBA00007705"/>
    </source>
</evidence>
<keyword evidence="10 16" id="KW-0269">Exonuclease</keyword>
<evidence type="ECO:0000256" key="5">
    <source>
        <dbReference type="ARBA" id="ARBA00022695"/>
    </source>
</evidence>
<dbReference type="InterPro" id="IPR043502">
    <property type="entry name" value="DNA/RNA_pol_sf"/>
</dbReference>
<dbReference type="InterPro" id="IPR036279">
    <property type="entry name" value="5-3_exonuclease_C_sf"/>
</dbReference>
<dbReference type="PANTHER" id="PTHR10133">
    <property type="entry name" value="DNA POLYMERASE I"/>
    <property type="match status" value="1"/>
</dbReference>
<dbReference type="SMART" id="SM00475">
    <property type="entry name" value="53EXOc"/>
    <property type="match status" value="1"/>
</dbReference>
<dbReference type="FunFam" id="1.10.150.20:FF:000003">
    <property type="entry name" value="DNA polymerase I"/>
    <property type="match status" value="1"/>
</dbReference>
<feature type="domain" description="DNA-directed DNA polymerase family A palm" evidence="19">
    <location>
        <begin position="687"/>
        <end position="894"/>
    </location>
</feature>
<evidence type="ECO:0000256" key="12">
    <source>
        <dbReference type="ARBA" id="ARBA00023125"/>
    </source>
</evidence>
<dbReference type="InterPro" id="IPR002562">
    <property type="entry name" value="3'-5'_exonuclease_dom"/>
</dbReference>
<dbReference type="CDD" id="cd09898">
    <property type="entry name" value="H3TH_53EXO"/>
    <property type="match status" value="1"/>
</dbReference>
<evidence type="ECO:0000256" key="4">
    <source>
        <dbReference type="ARBA" id="ARBA00022679"/>
    </source>
</evidence>
<keyword evidence="13 16" id="KW-0234">DNA repair</keyword>
<dbReference type="Gene3D" id="3.30.70.370">
    <property type="match status" value="1"/>
</dbReference>
<dbReference type="PROSITE" id="PS00447">
    <property type="entry name" value="DNA_POLYMERASE_A"/>
    <property type="match status" value="1"/>
</dbReference>
<evidence type="ECO:0000256" key="7">
    <source>
        <dbReference type="ARBA" id="ARBA00022722"/>
    </source>
</evidence>
<keyword evidence="11 16" id="KW-0239">DNA-directed DNA polymerase</keyword>
<evidence type="ECO:0000256" key="13">
    <source>
        <dbReference type="ARBA" id="ARBA00023204"/>
    </source>
</evidence>
<dbReference type="InterPro" id="IPR002298">
    <property type="entry name" value="DNA_polymerase_A"/>
</dbReference>
<dbReference type="CDD" id="cd08637">
    <property type="entry name" value="DNA_pol_A_pol_I_C"/>
    <property type="match status" value="1"/>
</dbReference>
<dbReference type="InterPro" id="IPR012337">
    <property type="entry name" value="RNaseH-like_sf"/>
</dbReference>
<evidence type="ECO:0000256" key="3">
    <source>
        <dbReference type="ARBA" id="ARBA00020311"/>
    </source>
</evidence>
<evidence type="ECO:0000259" key="19">
    <source>
        <dbReference type="SMART" id="SM00482"/>
    </source>
</evidence>
<dbReference type="InterPro" id="IPR020045">
    <property type="entry name" value="DNA_polI_H3TH"/>
</dbReference>
<dbReference type="SMART" id="SM00482">
    <property type="entry name" value="POLAc"/>
    <property type="match status" value="1"/>
</dbReference>
<dbReference type="Proteomes" id="UP000283387">
    <property type="component" value="Unassembled WGS sequence"/>
</dbReference>
<accession>A0A419W9P2</accession>
<dbReference type="InterPro" id="IPR019760">
    <property type="entry name" value="DNA-dir_DNA_pol_A_CS"/>
</dbReference>
<dbReference type="Pfam" id="PF01367">
    <property type="entry name" value="5_3_exonuc"/>
    <property type="match status" value="1"/>
</dbReference>
<dbReference type="SUPFAM" id="SSF47807">
    <property type="entry name" value="5' to 3' exonuclease, C-terminal subdomain"/>
    <property type="match status" value="1"/>
</dbReference>
<evidence type="ECO:0000256" key="16">
    <source>
        <dbReference type="RuleBase" id="RU004460"/>
    </source>
</evidence>
<name>A0A419W9P2_9BACT</name>
<dbReference type="Gene3D" id="1.20.1060.10">
    <property type="entry name" value="Taq DNA Polymerase, Chain T, domain 4"/>
    <property type="match status" value="1"/>
</dbReference>
<organism evidence="20 21">
    <name type="scientific">Mangrovibacterium diazotrophicum</name>
    <dbReference type="NCBI Taxonomy" id="1261403"/>
    <lineage>
        <taxon>Bacteria</taxon>
        <taxon>Pseudomonadati</taxon>
        <taxon>Bacteroidota</taxon>
        <taxon>Bacteroidia</taxon>
        <taxon>Marinilabiliales</taxon>
        <taxon>Prolixibacteraceae</taxon>
        <taxon>Mangrovibacterium</taxon>
    </lineage>
</organism>
<dbReference type="Gene3D" id="1.10.150.20">
    <property type="entry name" value="5' to 3' exonuclease, C-terminal subdomain"/>
    <property type="match status" value="2"/>
</dbReference>
<feature type="domain" description="3'-5' exonuclease" evidence="17">
    <location>
        <begin position="337"/>
        <end position="518"/>
    </location>
</feature>
<dbReference type="InterPro" id="IPR036397">
    <property type="entry name" value="RNaseH_sf"/>
</dbReference>
<protein>
    <recommendedName>
        <fullName evidence="3 15">DNA polymerase I</fullName>
        <ecNumber evidence="2 15">2.7.7.7</ecNumber>
    </recommendedName>
</protein>
<dbReference type="Pfam" id="PF02739">
    <property type="entry name" value="5_3_exonuc_N"/>
    <property type="match status" value="1"/>
</dbReference>
<dbReference type="InterPro" id="IPR002421">
    <property type="entry name" value="5-3_exonuclease"/>
</dbReference>
<evidence type="ECO:0000313" key="21">
    <source>
        <dbReference type="Proteomes" id="UP000283387"/>
    </source>
</evidence>
<evidence type="ECO:0000256" key="9">
    <source>
        <dbReference type="ARBA" id="ARBA00022801"/>
    </source>
</evidence>
<feature type="domain" description="5'-3' exonuclease" evidence="18">
    <location>
        <begin position="9"/>
        <end position="270"/>
    </location>
</feature>
<keyword evidence="4 16" id="KW-0808">Transferase</keyword>
<evidence type="ECO:0000256" key="15">
    <source>
        <dbReference type="NCBIfam" id="TIGR00593"/>
    </source>
</evidence>
<dbReference type="EC" id="2.7.7.7" evidence="2 15"/>
<dbReference type="GO" id="GO:0006302">
    <property type="term" value="P:double-strand break repair"/>
    <property type="evidence" value="ECO:0007669"/>
    <property type="project" value="TreeGrafter"/>
</dbReference>
<dbReference type="InterPro" id="IPR018320">
    <property type="entry name" value="DNA_polymerase_1"/>
</dbReference>
<evidence type="ECO:0000259" key="17">
    <source>
        <dbReference type="SMART" id="SM00474"/>
    </source>
</evidence>
<dbReference type="CDD" id="cd06139">
    <property type="entry name" value="DNA_polA_I_Ecoli_like_exo"/>
    <property type="match status" value="1"/>
</dbReference>
<evidence type="ECO:0000256" key="10">
    <source>
        <dbReference type="ARBA" id="ARBA00022839"/>
    </source>
</evidence>
<sequence length="930" mass="105788">MSDTASQDKRLFLLDAYALIYRSYFAFIRNPRFNSKGLNTSAMLGFTNTLEMLLSKEKPTHVAVVFDVHAPTFRHEMYEPYKATRDEMPEDLRKSIPWVRKIIEGYNIPIIEKAGFEADDVIGTLAKKAGENGYTTYMMTPDKDYAQLVTEKTFMYKPGRAGNDVEIWGVDEVKENFEVERPEQVIDVLGLMGDTADNIPGCPGIGPKTAMKLIGQYGSIDNLYAHIDELKGKQKENLQTHEEQVRLSRKLVVIIQDVPVEFDEAKLTMDDPDWGKLREIFTELEFRSMVQKMEPAKAAEPSFEQGTLFGAAQAPAAAEEAIVETNFATINDTPHEYYLVENAMQRASLKAELSVQEEFCFDTETTGLDTNNADLVCLSFAFRKGEAFCVTLPKKREEALKVLEEFRLIFEDENIRKIGQNIKYDISMLKQYGMDVKGPLYDTMIAHYLIQPELRHNLDYLCETYLNYRKVETEELIGKKGKNQKTMLDVPVEQLRDYACEDADLTLQLKLAIDSKLDETGVRSVFERIEMPLIPVLADMEMEGVTLNTKALDDYADLLRKQIIDLEAEIKELAGEDFNLSSPKQLGPILFEKLKIDSKAKMTKTKQYSTSEEVLIKLVDKHPIVSKILDFRGLKKLLSTYVEALPQLVDAKSGKIHTTYNQTIAATGRLSSTNPNLQNIPIRDENGREIRRAFTASDDEHLFLSADYSQIELRIMAALSKDEHMIEAFRNKQDIHATTAAKIYKVPLEEVTSDMRRKAKTANFGIIYGISAFGLSERLNISRSEAKELIDGYFENFSRVKEYMDECIQLAREKGYVETIKGRRRYLNDINSANAVVRGVAERNAINAPIQGSAADIIKLAMINIWNELKKQKLEAKMLLQVHDELNFDVPKNELEQVKQIVKEQMENAVDVGLPLEVEMNAAQNWLEAH</sequence>
<dbReference type="AlphaFoldDB" id="A0A419W9P2"/>
<dbReference type="SUPFAM" id="SSF56672">
    <property type="entry name" value="DNA/RNA polymerases"/>
    <property type="match status" value="1"/>
</dbReference>
<dbReference type="GO" id="GO:0003887">
    <property type="term" value="F:DNA-directed DNA polymerase activity"/>
    <property type="evidence" value="ECO:0007669"/>
    <property type="project" value="UniProtKB-UniRule"/>
</dbReference>
<dbReference type="Pfam" id="PF00476">
    <property type="entry name" value="DNA_pol_A"/>
    <property type="match status" value="1"/>
</dbReference>
<keyword evidence="6 16" id="KW-0235">DNA replication</keyword>
<evidence type="ECO:0000256" key="8">
    <source>
        <dbReference type="ARBA" id="ARBA00022763"/>
    </source>
</evidence>
<dbReference type="SMART" id="SM00474">
    <property type="entry name" value="35EXOc"/>
    <property type="match status" value="1"/>
</dbReference>
<evidence type="ECO:0000256" key="14">
    <source>
        <dbReference type="ARBA" id="ARBA00049244"/>
    </source>
</evidence>
<dbReference type="GO" id="GO:0003677">
    <property type="term" value="F:DNA binding"/>
    <property type="evidence" value="ECO:0007669"/>
    <property type="project" value="UniProtKB-UniRule"/>
</dbReference>
<dbReference type="SUPFAM" id="SSF88723">
    <property type="entry name" value="PIN domain-like"/>
    <property type="match status" value="1"/>
</dbReference>
<evidence type="ECO:0000256" key="6">
    <source>
        <dbReference type="ARBA" id="ARBA00022705"/>
    </source>
</evidence>
<reference evidence="20 21" key="1">
    <citation type="submission" date="2018-09" db="EMBL/GenBank/DDBJ databases">
        <title>Genomic Encyclopedia of Archaeal and Bacterial Type Strains, Phase II (KMG-II): from individual species to whole genera.</title>
        <authorList>
            <person name="Goeker M."/>
        </authorList>
    </citation>
    <scope>NUCLEOTIDE SEQUENCE [LARGE SCALE GENOMIC DNA]</scope>
    <source>
        <strain evidence="20 21">DSM 27148</strain>
    </source>
</reference>
<dbReference type="FunFam" id="1.10.150.20:FF:000002">
    <property type="entry name" value="DNA polymerase I"/>
    <property type="match status" value="1"/>
</dbReference>